<protein>
    <submittedName>
        <fullName evidence="1">Uncharacterized protein</fullName>
    </submittedName>
</protein>
<dbReference type="RefSeq" id="XP_024580588.1">
    <property type="nucleotide sequence ID" value="XM_024730297.1"/>
</dbReference>
<evidence type="ECO:0000313" key="1">
    <source>
        <dbReference type="EMBL" id="CEG44219.1"/>
    </source>
</evidence>
<name>A0A0N7L6G6_PLAHL</name>
<accession>A0A0N7L6G6</accession>
<reference evidence="2" key="1">
    <citation type="submission" date="2014-09" db="EMBL/GenBank/DDBJ databases">
        <authorList>
            <person name="Sharma Rahul"/>
            <person name="Thines Marco"/>
        </authorList>
    </citation>
    <scope>NUCLEOTIDE SEQUENCE [LARGE SCALE GENOMIC DNA]</scope>
</reference>
<dbReference type="AlphaFoldDB" id="A0A0N7L6G6"/>
<organism evidence="1 2">
    <name type="scientific">Plasmopara halstedii</name>
    <name type="common">Downy mildew of sunflower</name>
    <dbReference type="NCBI Taxonomy" id="4781"/>
    <lineage>
        <taxon>Eukaryota</taxon>
        <taxon>Sar</taxon>
        <taxon>Stramenopiles</taxon>
        <taxon>Oomycota</taxon>
        <taxon>Peronosporomycetes</taxon>
        <taxon>Peronosporales</taxon>
        <taxon>Peronosporaceae</taxon>
        <taxon>Plasmopara</taxon>
    </lineage>
</organism>
<dbReference type="GeneID" id="36409533"/>
<keyword evidence="2" id="KW-1185">Reference proteome</keyword>
<proteinExistence type="predicted"/>
<sequence>MQHLTICSQRAIENDLHSWHTEENANTSCLDAVEVEAATLSSIYSFCNSDSFLNDKRGRVVRCSILPQVNALERVAR</sequence>
<evidence type="ECO:0000313" key="2">
    <source>
        <dbReference type="Proteomes" id="UP000054928"/>
    </source>
</evidence>
<dbReference type="EMBL" id="CCYD01000834">
    <property type="protein sequence ID" value="CEG44219.1"/>
    <property type="molecule type" value="Genomic_DNA"/>
</dbReference>
<dbReference type="Proteomes" id="UP000054928">
    <property type="component" value="Unassembled WGS sequence"/>
</dbReference>